<comment type="caution">
    <text evidence="1">The sequence shown here is derived from an EMBL/GenBank/DDBJ whole genome shotgun (WGS) entry which is preliminary data.</text>
</comment>
<evidence type="ECO:0000313" key="1">
    <source>
        <dbReference type="EMBL" id="KAG5458830.1"/>
    </source>
</evidence>
<dbReference type="AlphaFoldDB" id="A0A8H7ZT48"/>
<sequence>MDRPPRALHLTLLVRAVRPADRVRAVERAGEGRVEVDDRAVLEPLQERRAEHVHPAGQHDEVRRSLQDQLGQVRVVLLPLPPRRRVRLERAGCGGNARLRGPLEAAGALAVRHHQRDAARQLPAAARVDERLQVRAVAGYQDDKL</sequence>
<organism evidence="1 2">
    <name type="scientific">Olpidium bornovanus</name>
    <dbReference type="NCBI Taxonomy" id="278681"/>
    <lineage>
        <taxon>Eukaryota</taxon>
        <taxon>Fungi</taxon>
        <taxon>Fungi incertae sedis</taxon>
        <taxon>Olpidiomycota</taxon>
        <taxon>Olpidiomycotina</taxon>
        <taxon>Olpidiomycetes</taxon>
        <taxon>Olpidiales</taxon>
        <taxon>Olpidiaceae</taxon>
        <taxon>Olpidium</taxon>
    </lineage>
</organism>
<dbReference type="Proteomes" id="UP000673691">
    <property type="component" value="Unassembled WGS sequence"/>
</dbReference>
<name>A0A8H7ZT48_9FUNG</name>
<evidence type="ECO:0000313" key="2">
    <source>
        <dbReference type="Proteomes" id="UP000673691"/>
    </source>
</evidence>
<keyword evidence="2" id="KW-1185">Reference proteome</keyword>
<accession>A0A8H7ZT48</accession>
<protein>
    <submittedName>
        <fullName evidence="1">Uncharacterized protein</fullName>
    </submittedName>
</protein>
<gene>
    <name evidence="1" type="ORF">BJ554DRAFT_871</name>
</gene>
<reference evidence="1 2" key="1">
    <citation type="journal article" name="Sci. Rep.">
        <title>Genome-scale phylogenetic analyses confirm Olpidium as the closest living zoosporic fungus to the non-flagellated, terrestrial fungi.</title>
        <authorList>
            <person name="Chang Y."/>
            <person name="Rochon D."/>
            <person name="Sekimoto S."/>
            <person name="Wang Y."/>
            <person name="Chovatia M."/>
            <person name="Sandor L."/>
            <person name="Salamov A."/>
            <person name="Grigoriev I.V."/>
            <person name="Stajich J.E."/>
            <person name="Spatafora J.W."/>
        </authorList>
    </citation>
    <scope>NUCLEOTIDE SEQUENCE [LARGE SCALE GENOMIC DNA]</scope>
    <source>
        <strain evidence="1">S191</strain>
    </source>
</reference>
<dbReference type="EMBL" id="JAEFCI010007831">
    <property type="protein sequence ID" value="KAG5458830.1"/>
    <property type="molecule type" value="Genomic_DNA"/>
</dbReference>
<proteinExistence type="predicted"/>